<comment type="similarity">
    <text evidence="1">Belongs to the PhzF family.</text>
</comment>
<dbReference type="RefSeq" id="WP_066918402.1">
    <property type="nucleotide sequence ID" value="NZ_CP011971.1"/>
</dbReference>
<evidence type="ECO:0000313" key="5">
    <source>
        <dbReference type="Proteomes" id="UP000070250"/>
    </source>
</evidence>
<feature type="active site" evidence="3">
    <location>
        <position position="49"/>
    </location>
</feature>
<dbReference type="PIRSF" id="PIRSF016184">
    <property type="entry name" value="PhzC_PhzF"/>
    <property type="match status" value="1"/>
</dbReference>
<dbReference type="PANTHER" id="PTHR13774:SF39">
    <property type="entry name" value="BIOSYNTHESIS PROTEIN, PUTATIVE-RELATED"/>
    <property type="match status" value="1"/>
</dbReference>
<evidence type="ECO:0000256" key="2">
    <source>
        <dbReference type="ARBA" id="ARBA00023235"/>
    </source>
</evidence>
<reference evidence="4 5" key="1">
    <citation type="submission" date="2015-06" db="EMBL/GenBank/DDBJ databases">
        <title>A Comprehensive Approach to Explore the Metabolic and Phylogenetic Diversity of Bacterial Steroid Degradation in the Environment: Testosterone as an Example.</title>
        <authorList>
            <person name="Yang F.-C."/>
            <person name="Chen Y.-L."/>
            <person name="Yu C.-P."/>
            <person name="Tang S.-L."/>
            <person name="Wang P.-H."/>
            <person name="Ismail W."/>
            <person name="Wang C.-H."/>
            <person name="Yang C.-Y."/>
            <person name="Chiang Y.-R."/>
        </authorList>
    </citation>
    <scope>NUCLEOTIDE SEQUENCE [LARGE SCALE GENOMIC DNA]</scope>
    <source>
        <strain evidence="4 5">DSM 18526</strain>
    </source>
</reference>
<proteinExistence type="inferred from homology"/>
<dbReference type="PANTHER" id="PTHR13774">
    <property type="entry name" value="PHENAZINE BIOSYNTHESIS PROTEIN"/>
    <property type="match status" value="1"/>
</dbReference>
<dbReference type="Gene3D" id="3.10.310.10">
    <property type="entry name" value="Diaminopimelate Epimerase, Chain A, domain 1"/>
    <property type="match status" value="2"/>
</dbReference>
<dbReference type="Proteomes" id="UP000070250">
    <property type="component" value="Chromosome"/>
</dbReference>
<evidence type="ECO:0000313" key="4">
    <source>
        <dbReference type="EMBL" id="AMN45983.1"/>
    </source>
</evidence>
<dbReference type="GO" id="GO:0005737">
    <property type="term" value="C:cytoplasm"/>
    <property type="evidence" value="ECO:0007669"/>
    <property type="project" value="TreeGrafter"/>
</dbReference>
<evidence type="ECO:0000256" key="3">
    <source>
        <dbReference type="PIRSR" id="PIRSR016184-1"/>
    </source>
</evidence>
<dbReference type="NCBIfam" id="TIGR00654">
    <property type="entry name" value="PhzF_family"/>
    <property type="match status" value="1"/>
</dbReference>
<dbReference type="EMBL" id="CP011971">
    <property type="protein sequence ID" value="AMN45983.1"/>
    <property type="molecule type" value="Genomic_DNA"/>
</dbReference>
<dbReference type="InterPro" id="IPR003719">
    <property type="entry name" value="Phenazine_PhzF-like"/>
</dbReference>
<organism evidence="4 5">
    <name type="scientific">Steroidobacter denitrificans</name>
    <dbReference type="NCBI Taxonomy" id="465721"/>
    <lineage>
        <taxon>Bacteria</taxon>
        <taxon>Pseudomonadati</taxon>
        <taxon>Pseudomonadota</taxon>
        <taxon>Gammaproteobacteria</taxon>
        <taxon>Steroidobacterales</taxon>
        <taxon>Steroidobacteraceae</taxon>
        <taxon>Steroidobacter</taxon>
    </lineage>
</organism>
<sequence>MSNRRPCRLFHVDAFTRERFCGNPAIIVLDADALSEEQMQTMAAEINGETAFVLEAESSDHDLQIKYFTPRHPVAFVGHATIAAHYVLAKKMDMPERRLRLRTDVGIVEIDVTQVDGDFRIGITQNPPMLGPVIPDHHRRQVLDALGISSPSLHGDCPLQIMTKGGARLLIGLNSVALLDSLKPNFEELARLTSHVGAEGYFVFAAADGTDGQDGQIETISRMFVPARGIPEDPVSGNAHSMLGVYLVNNGLLTPREGRAVLRGRQGMWMRRPGTVEIEVECSGRVAQSVRIIGDAVIIYEAEIPV</sequence>
<dbReference type="AlphaFoldDB" id="A0A127F6C7"/>
<evidence type="ECO:0008006" key="6">
    <source>
        <dbReference type="Google" id="ProtNLM"/>
    </source>
</evidence>
<dbReference type="GO" id="GO:0016853">
    <property type="term" value="F:isomerase activity"/>
    <property type="evidence" value="ECO:0007669"/>
    <property type="project" value="UniProtKB-KW"/>
</dbReference>
<evidence type="ECO:0000256" key="1">
    <source>
        <dbReference type="ARBA" id="ARBA00008270"/>
    </source>
</evidence>
<dbReference type="SUPFAM" id="SSF54506">
    <property type="entry name" value="Diaminopimelate epimerase-like"/>
    <property type="match status" value="1"/>
</dbReference>
<keyword evidence="5" id="KW-1185">Reference proteome</keyword>
<dbReference type="KEGG" id="sdf:ACG33_02420"/>
<keyword evidence="2" id="KW-0413">Isomerase</keyword>
<gene>
    <name evidence="4" type="ORF">ACG33_02420</name>
</gene>
<dbReference type="OrthoDB" id="9788221at2"/>
<protein>
    <recommendedName>
        <fullName evidence="6">Phenazine biosynthesis protein PhzF</fullName>
    </recommendedName>
</protein>
<dbReference type="Pfam" id="PF02567">
    <property type="entry name" value="PhzC-PhzF"/>
    <property type="match status" value="1"/>
</dbReference>
<accession>A0A127F6C7</accession>
<name>A0A127F6C7_STEDE</name>